<comment type="similarity">
    <text evidence="2">Belongs to the binding-protein-dependent transport system permease family. HisMQ subfamily.</text>
</comment>
<dbReference type="RefSeq" id="WP_267622231.1">
    <property type="nucleotide sequence ID" value="NZ_JAODIW010000006.1"/>
</dbReference>
<dbReference type="SUPFAM" id="SSF161098">
    <property type="entry name" value="MetI-like"/>
    <property type="match status" value="1"/>
</dbReference>
<accession>A0ABD5PAJ5</accession>
<feature type="domain" description="ABC transmembrane type-1" evidence="10">
    <location>
        <begin position="68"/>
        <end position="262"/>
    </location>
</feature>
<evidence type="ECO:0000313" key="11">
    <source>
        <dbReference type="EMBL" id="MFC4357469.1"/>
    </source>
</evidence>
<dbReference type="InterPro" id="IPR010065">
    <property type="entry name" value="AA_ABC_transptr_permease_3TM"/>
</dbReference>
<keyword evidence="4" id="KW-1003">Cell membrane</keyword>
<keyword evidence="6" id="KW-0029">Amino-acid transport</keyword>
<name>A0ABD5PAJ5_9EURY</name>
<proteinExistence type="inferred from homology"/>
<dbReference type="Pfam" id="PF00528">
    <property type="entry name" value="BPD_transp_1"/>
    <property type="match status" value="1"/>
</dbReference>
<gene>
    <name evidence="11" type="ORF">ACFO0N_05830</name>
</gene>
<dbReference type="PANTHER" id="PTHR30614:SF20">
    <property type="entry name" value="GLUTAMINE TRANSPORT SYSTEM PERMEASE PROTEIN GLNP"/>
    <property type="match status" value="1"/>
</dbReference>
<dbReference type="InterPro" id="IPR043429">
    <property type="entry name" value="ArtM/GltK/GlnP/TcyL/YhdX-like"/>
</dbReference>
<dbReference type="PROSITE" id="PS50928">
    <property type="entry name" value="ABC_TM1"/>
    <property type="match status" value="1"/>
</dbReference>
<evidence type="ECO:0000256" key="4">
    <source>
        <dbReference type="ARBA" id="ARBA00022475"/>
    </source>
</evidence>
<evidence type="ECO:0000259" key="10">
    <source>
        <dbReference type="PROSITE" id="PS50928"/>
    </source>
</evidence>
<dbReference type="CDD" id="cd06261">
    <property type="entry name" value="TM_PBP2"/>
    <property type="match status" value="1"/>
</dbReference>
<evidence type="ECO:0000256" key="2">
    <source>
        <dbReference type="ARBA" id="ARBA00010072"/>
    </source>
</evidence>
<evidence type="ECO:0000256" key="1">
    <source>
        <dbReference type="ARBA" id="ARBA00004651"/>
    </source>
</evidence>
<evidence type="ECO:0000256" key="6">
    <source>
        <dbReference type="ARBA" id="ARBA00022970"/>
    </source>
</evidence>
<evidence type="ECO:0000256" key="5">
    <source>
        <dbReference type="ARBA" id="ARBA00022692"/>
    </source>
</evidence>
<keyword evidence="7 9" id="KW-1133">Transmembrane helix</keyword>
<keyword evidence="3 9" id="KW-0813">Transport</keyword>
<dbReference type="PANTHER" id="PTHR30614">
    <property type="entry name" value="MEMBRANE COMPONENT OF AMINO ACID ABC TRANSPORTER"/>
    <property type="match status" value="1"/>
</dbReference>
<comment type="subcellular location">
    <subcellularLocation>
        <location evidence="1 9">Cell membrane</location>
        <topology evidence="1 9">Multi-pass membrane protein</topology>
    </subcellularLocation>
</comment>
<feature type="transmembrane region" description="Helical" evidence="9">
    <location>
        <begin position="26"/>
        <end position="48"/>
    </location>
</feature>
<feature type="transmembrane region" description="Helical" evidence="9">
    <location>
        <begin position="68"/>
        <end position="92"/>
    </location>
</feature>
<reference evidence="11 12" key="1">
    <citation type="journal article" date="2019" name="Int. J. Syst. Evol. Microbiol.">
        <title>The Global Catalogue of Microorganisms (GCM) 10K type strain sequencing project: providing services to taxonomists for standard genome sequencing and annotation.</title>
        <authorList>
            <consortium name="The Broad Institute Genomics Platform"/>
            <consortium name="The Broad Institute Genome Sequencing Center for Infectious Disease"/>
            <person name="Wu L."/>
            <person name="Ma J."/>
        </authorList>
    </citation>
    <scope>NUCLEOTIDE SEQUENCE [LARGE SCALE GENOMIC DNA]</scope>
    <source>
        <strain evidence="11 12">CGMCC 1.12553</strain>
    </source>
</reference>
<dbReference type="GO" id="GO:0005886">
    <property type="term" value="C:plasma membrane"/>
    <property type="evidence" value="ECO:0007669"/>
    <property type="project" value="UniProtKB-SubCell"/>
</dbReference>
<feature type="transmembrane region" description="Helical" evidence="9">
    <location>
        <begin position="240"/>
        <end position="265"/>
    </location>
</feature>
<keyword evidence="5 9" id="KW-0812">Transmembrane</keyword>
<sequence length="277" mass="29886">MAETYSDGTTTDGTGEGFLNDRTLKWVGVAGSALFTLVIAAFLAYIVVVQVNFALLVEVFQPQFVDALYTVLTVVVVGSVLSVTAGVIVGLARVSKTTFTRSVAKGYIEFFRGTPLLFQLAVVFFGIPALWPSGQFPFQNFAYPAAIIGLTLNHAAYIGEAIRGGIESVPDGQMEAARSLGMSYIQSMREVVLPQAWRNALAAIGNDQVILVKDTSLLTFIAVPELISFFRNVNSTNFDAWTPLLLVAIGYLAITVPMGMLVRYLEARADPAGRGDR</sequence>
<evidence type="ECO:0000256" key="7">
    <source>
        <dbReference type="ARBA" id="ARBA00022989"/>
    </source>
</evidence>
<dbReference type="InterPro" id="IPR035906">
    <property type="entry name" value="MetI-like_sf"/>
</dbReference>
<dbReference type="InterPro" id="IPR000515">
    <property type="entry name" value="MetI-like"/>
</dbReference>
<dbReference type="EMBL" id="JBHSDS010000003">
    <property type="protein sequence ID" value="MFC4357469.1"/>
    <property type="molecule type" value="Genomic_DNA"/>
</dbReference>
<evidence type="ECO:0000256" key="9">
    <source>
        <dbReference type="RuleBase" id="RU363032"/>
    </source>
</evidence>
<evidence type="ECO:0000256" key="3">
    <source>
        <dbReference type="ARBA" id="ARBA00022448"/>
    </source>
</evidence>
<dbReference type="Proteomes" id="UP001595921">
    <property type="component" value="Unassembled WGS sequence"/>
</dbReference>
<comment type="caution">
    <text evidence="11">The sequence shown here is derived from an EMBL/GenBank/DDBJ whole genome shotgun (WGS) entry which is preliminary data.</text>
</comment>
<feature type="transmembrane region" description="Helical" evidence="9">
    <location>
        <begin position="113"/>
        <end position="131"/>
    </location>
</feature>
<keyword evidence="8 9" id="KW-0472">Membrane</keyword>
<evidence type="ECO:0000256" key="8">
    <source>
        <dbReference type="ARBA" id="ARBA00023136"/>
    </source>
</evidence>
<protein>
    <submittedName>
        <fullName evidence="11">Amino acid ABC transporter permease</fullName>
    </submittedName>
</protein>
<dbReference type="GO" id="GO:0006865">
    <property type="term" value="P:amino acid transport"/>
    <property type="evidence" value="ECO:0007669"/>
    <property type="project" value="UniProtKB-KW"/>
</dbReference>
<evidence type="ECO:0000313" key="12">
    <source>
        <dbReference type="Proteomes" id="UP001595921"/>
    </source>
</evidence>
<dbReference type="NCBIfam" id="TIGR01726">
    <property type="entry name" value="HEQRo_perm_3TM"/>
    <property type="match status" value="1"/>
</dbReference>
<dbReference type="AlphaFoldDB" id="A0ABD5PAJ5"/>
<keyword evidence="12" id="KW-1185">Reference proteome</keyword>
<dbReference type="Gene3D" id="1.10.3720.10">
    <property type="entry name" value="MetI-like"/>
    <property type="match status" value="1"/>
</dbReference>
<organism evidence="11 12">
    <name type="scientific">Halobium salinum</name>
    <dbReference type="NCBI Taxonomy" id="1364940"/>
    <lineage>
        <taxon>Archaea</taxon>
        <taxon>Methanobacteriati</taxon>
        <taxon>Methanobacteriota</taxon>
        <taxon>Stenosarchaea group</taxon>
        <taxon>Halobacteria</taxon>
        <taxon>Halobacteriales</taxon>
        <taxon>Haloferacaceae</taxon>
        <taxon>Halobium</taxon>
    </lineage>
</organism>